<dbReference type="RefSeq" id="WP_198110005.1">
    <property type="nucleotide sequence ID" value="NZ_JAEDAK010000003.1"/>
</dbReference>
<keyword evidence="5" id="KW-1185">Reference proteome</keyword>
<sequence>MPTRCAPLVLLALAAPAAALDLQEVLACDDGAEWPPFTHYLRDAQGKPSSELGGFSVEVLQQILGQAGIKLRLELLPWARCQREVESGRYLMALNASYSQERDARYWLTQPYYRTTHSYFYSRRHFPKGLPITHLADLANQRVCGVRGYNYEAYKVPVEKIDFGARDFAAVVAKLHLGRCTIGLEKLEIVAGYRITGKDLLADPDLGHAQVPELPPGEFHMMVSRQHPQGEALRDLLNRGLSTLRSSGQLQALQRRHLPGG</sequence>
<evidence type="ECO:0000256" key="1">
    <source>
        <dbReference type="ARBA" id="ARBA00022729"/>
    </source>
</evidence>
<name>A0A931J1F7_9BURK</name>
<comment type="caution">
    <text evidence="4">The sequence shown here is derived from an EMBL/GenBank/DDBJ whole genome shotgun (WGS) entry which is preliminary data.</text>
</comment>
<dbReference type="Gene3D" id="3.40.190.10">
    <property type="entry name" value="Periplasmic binding protein-like II"/>
    <property type="match status" value="2"/>
</dbReference>
<dbReference type="SUPFAM" id="SSF53850">
    <property type="entry name" value="Periplasmic binding protein-like II"/>
    <property type="match status" value="1"/>
</dbReference>
<keyword evidence="1 2" id="KW-0732">Signal</keyword>
<accession>A0A931J1F7</accession>
<dbReference type="EMBL" id="JAEDAK010000003">
    <property type="protein sequence ID" value="MBH9576385.1"/>
    <property type="molecule type" value="Genomic_DNA"/>
</dbReference>
<evidence type="ECO:0000313" key="4">
    <source>
        <dbReference type="EMBL" id="MBH9576385.1"/>
    </source>
</evidence>
<dbReference type="InterPro" id="IPR001638">
    <property type="entry name" value="Solute-binding_3/MltF_N"/>
</dbReference>
<protein>
    <submittedName>
        <fullName evidence="4">Transporter substrate-binding domain-containing protein</fullName>
    </submittedName>
</protein>
<feature type="signal peptide" evidence="2">
    <location>
        <begin position="1"/>
        <end position="19"/>
    </location>
</feature>
<reference evidence="4" key="1">
    <citation type="submission" date="2020-12" db="EMBL/GenBank/DDBJ databases">
        <title>The genome sequence of Inhella sp. 1Y17.</title>
        <authorList>
            <person name="Liu Y."/>
        </authorList>
    </citation>
    <scope>NUCLEOTIDE SEQUENCE</scope>
    <source>
        <strain evidence="4">1Y17</strain>
    </source>
</reference>
<evidence type="ECO:0000313" key="5">
    <source>
        <dbReference type="Proteomes" id="UP000613266"/>
    </source>
</evidence>
<dbReference type="Pfam" id="PF00497">
    <property type="entry name" value="SBP_bac_3"/>
    <property type="match status" value="1"/>
</dbReference>
<gene>
    <name evidence="4" type="ORF">I7X39_05640</name>
</gene>
<dbReference type="PANTHER" id="PTHR35936">
    <property type="entry name" value="MEMBRANE-BOUND LYTIC MUREIN TRANSGLYCOSYLASE F"/>
    <property type="match status" value="1"/>
</dbReference>
<feature type="chain" id="PRO_5036805719" evidence="2">
    <location>
        <begin position="20"/>
        <end position="261"/>
    </location>
</feature>
<organism evidence="4 5">
    <name type="scientific">Inhella proteolytica</name>
    <dbReference type="NCBI Taxonomy" id="2795029"/>
    <lineage>
        <taxon>Bacteria</taxon>
        <taxon>Pseudomonadati</taxon>
        <taxon>Pseudomonadota</taxon>
        <taxon>Betaproteobacteria</taxon>
        <taxon>Burkholderiales</taxon>
        <taxon>Sphaerotilaceae</taxon>
        <taxon>Inhella</taxon>
    </lineage>
</organism>
<feature type="domain" description="Solute-binding protein family 3/N-terminal" evidence="3">
    <location>
        <begin position="40"/>
        <end position="261"/>
    </location>
</feature>
<dbReference type="SMART" id="SM00062">
    <property type="entry name" value="PBPb"/>
    <property type="match status" value="1"/>
</dbReference>
<evidence type="ECO:0000259" key="3">
    <source>
        <dbReference type="SMART" id="SM00062"/>
    </source>
</evidence>
<dbReference type="PANTHER" id="PTHR35936:SF25">
    <property type="entry name" value="ABC TRANSPORTER SUBSTRATE-BINDING PROTEIN"/>
    <property type="match status" value="1"/>
</dbReference>
<dbReference type="Proteomes" id="UP000613266">
    <property type="component" value="Unassembled WGS sequence"/>
</dbReference>
<evidence type="ECO:0000256" key="2">
    <source>
        <dbReference type="SAM" id="SignalP"/>
    </source>
</evidence>
<dbReference type="AlphaFoldDB" id="A0A931J1F7"/>
<proteinExistence type="predicted"/>